<evidence type="ECO:0000256" key="1">
    <source>
        <dbReference type="ARBA" id="ARBA00022801"/>
    </source>
</evidence>
<dbReference type="InterPro" id="IPR029058">
    <property type="entry name" value="AB_hydrolase_fold"/>
</dbReference>
<sequence>MKHFLIALLITSFGAFAQKTDYITKSNIRYYPENIYKGDSHASERCVLDIYYPNDAKNFATIIWFHGGGLTEWHKEIPDDLKDKGYCIIGVGYRLSPNVKAVNCIEDSAAAIAWVFNNIEKYGGNANKIFISGHSAGGYLAMMSVLDKKYLAKHNIDANKVAGLIPFSGQCITHFTVRKEKGIKDTQPLVDEMAPLYHVRGDAPPLLLITGDRELELLGRYEENAFMARAMKLNGHKETKLMELDGYGHNMAYPAYPLLLNEVKRILEKK</sequence>
<dbReference type="Proteomes" id="UP001597480">
    <property type="component" value="Unassembled WGS sequence"/>
</dbReference>
<name>A0ABW5NWB6_9FLAO</name>
<organism evidence="4 5">
    <name type="scientific">Flavobacterium suzhouense</name>
    <dbReference type="NCBI Taxonomy" id="1529638"/>
    <lineage>
        <taxon>Bacteria</taxon>
        <taxon>Pseudomonadati</taxon>
        <taxon>Bacteroidota</taxon>
        <taxon>Flavobacteriia</taxon>
        <taxon>Flavobacteriales</taxon>
        <taxon>Flavobacteriaceae</taxon>
        <taxon>Flavobacterium</taxon>
    </lineage>
</organism>
<reference evidence="5" key="1">
    <citation type="journal article" date="2019" name="Int. J. Syst. Evol. Microbiol.">
        <title>The Global Catalogue of Microorganisms (GCM) 10K type strain sequencing project: providing services to taxonomists for standard genome sequencing and annotation.</title>
        <authorList>
            <consortium name="The Broad Institute Genomics Platform"/>
            <consortium name="The Broad Institute Genome Sequencing Center for Infectious Disease"/>
            <person name="Wu L."/>
            <person name="Ma J."/>
        </authorList>
    </citation>
    <scope>NUCLEOTIDE SEQUENCE [LARGE SCALE GENOMIC DNA]</scope>
    <source>
        <strain evidence="5">KCTC 42107</strain>
    </source>
</reference>
<feature type="domain" description="BD-FAE-like" evidence="3">
    <location>
        <begin position="48"/>
        <end position="149"/>
    </location>
</feature>
<gene>
    <name evidence="4" type="ORF">ACFSR3_15110</name>
</gene>
<keyword evidence="5" id="KW-1185">Reference proteome</keyword>
<evidence type="ECO:0000313" key="5">
    <source>
        <dbReference type="Proteomes" id="UP001597480"/>
    </source>
</evidence>
<feature type="chain" id="PRO_5045065045" evidence="2">
    <location>
        <begin position="18"/>
        <end position="270"/>
    </location>
</feature>
<keyword evidence="2" id="KW-0732">Signal</keyword>
<dbReference type="PANTHER" id="PTHR48081:SF9">
    <property type="entry name" value="CARBOXYLESTERASE"/>
    <property type="match status" value="1"/>
</dbReference>
<dbReference type="RefSeq" id="WP_379822164.1">
    <property type="nucleotide sequence ID" value="NZ_JBHUMD010000029.1"/>
</dbReference>
<keyword evidence="1 4" id="KW-0378">Hydrolase</keyword>
<dbReference type="InterPro" id="IPR049492">
    <property type="entry name" value="BD-FAE-like_dom"/>
</dbReference>
<comment type="caution">
    <text evidence="4">The sequence shown here is derived from an EMBL/GenBank/DDBJ whole genome shotgun (WGS) entry which is preliminary data.</text>
</comment>
<accession>A0ABW5NWB6</accession>
<proteinExistence type="predicted"/>
<dbReference type="Pfam" id="PF20434">
    <property type="entry name" value="BD-FAE"/>
    <property type="match status" value="1"/>
</dbReference>
<dbReference type="EMBL" id="JBHUMD010000029">
    <property type="protein sequence ID" value="MFD2603391.1"/>
    <property type="molecule type" value="Genomic_DNA"/>
</dbReference>
<dbReference type="PANTHER" id="PTHR48081">
    <property type="entry name" value="AB HYDROLASE SUPERFAMILY PROTEIN C4A8.06C"/>
    <property type="match status" value="1"/>
</dbReference>
<evidence type="ECO:0000313" key="4">
    <source>
        <dbReference type="EMBL" id="MFD2603391.1"/>
    </source>
</evidence>
<dbReference type="SUPFAM" id="SSF53474">
    <property type="entry name" value="alpha/beta-Hydrolases"/>
    <property type="match status" value="1"/>
</dbReference>
<dbReference type="Gene3D" id="3.40.50.1820">
    <property type="entry name" value="alpha/beta hydrolase"/>
    <property type="match status" value="1"/>
</dbReference>
<feature type="signal peptide" evidence="2">
    <location>
        <begin position="1"/>
        <end position="17"/>
    </location>
</feature>
<evidence type="ECO:0000259" key="3">
    <source>
        <dbReference type="Pfam" id="PF20434"/>
    </source>
</evidence>
<dbReference type="GO" id="GO:0016787">
    <property type="term" value="F:hydrolase activity"/>
    <property type="evidence" value="ECO:0007669"/>
    <property type="project" value="UniProtKB-KW"/>
</dbReference>
<protein>
    <submittedName>
        <fullName evidence="4">Alpha/beta hydrolase</fullName>
    </submittedName>
</protein>
<evidence type="ECO:0000256" key="2">
    <source>
        <dbReference type="SAM" id="SignalP"/>
    </source>
</evidence>
<dbReference type="InterPro" id="IPR050300">
    <property type="entry name" value="GDXG_lipolytic_enzyme"/>
</dbReference>